<keyword evidence="2" id="KW-1185">Reference proteome</keyword>
<evidence type="ECO:0000313" key="2">
    <source>
        <dbReference type="Proteomes" id="UP000515561"/>
    </source>
</evidence>
<proteinExistence type="predicted"/>
<dbReference type="Proteomes" id="UP000515561">
    <property type="component" value="Chromosome"/>
</dbReference>
<accession>A0A6S6QT68</accession>
<sequence length="83" mass="9352">MSKPNNTTIAKFDDVNTPKYNLYIGTLAEVAGPKFLSDLHEFIVSSVVQKVIALKVVLEVKEQLQLSIDEEFSVRHVRLSVFC</sequence>
<dbReference type="AlphaFoldDB" id="A0A6S6QT68"/>
<protein>
    <submittedName>
        <fullName evidence="1">Uncharacterized protein</fullName>
    </submittedName>
</protein>
<organism evidence="1 2">
    <name type="scientific">Anaerocolumna cellulosilytica</name>
    <dbReference type="NCBI Taxonomy" id="433286"/>
    <lineage>
        <taxon>Bacteria</taxon>
        <taxon>Bacillati</taxon>
        <taxon>Bacillota</taxon>
        <taxon>Clostridia</taxon>
        <taxon>Lachnospirales</taxon>
        <taxon>Lachnospiraceae</taxon>
        <taxon>Anaerocolumna</taxon>
    </lineage>
</organism>
<name>A0A6S6QT68_9FIRM</name>
<reference evidence="1 2" key="1">
    <citation type="journal article" date="2016" name="Int. J. Syst. Evol. Microbiol.">
        <title>Descriptions of Anaerotaenia torta gen. nov., sp. nov. and Anaerocolumna cellulosilytica gen. nov., sp. nov. isolated from a methanogenic reactor of cattle waste.</title>
        <authorList>
            <person name="Uek A."/>
            <person name="Ohtaki Y."/>
            <person name="Kaku N."/>
            <person name="Ueki K."/>
        </authorList>
    </citation>
    <scope>NUCLEOTIDE SEQUENCE [LARGE SCALE GENOMIC DNA]</scope>
    <source>
        <strain evidence="1 2">SN021</strain>
    </source>
</reference>
<gene>
    <name evidence="1" type="ORF">acsn021_04150</name>
</gene>
<dbReference type="EMBL" id="AP023367">
    <property type="protein sequence ID" value="BCJ92846.1"/>
    <property type="molecule type" value="Genomic_DNA"/>
</dbReference>
<evidence type="ECO:0000313" key="1">
    <source>
        <dbReference type="EMBL" id="BCJ92846.1"/>
    </source>
</evidence>
<dbReference type="KEGG" id="acel:acsn021_04150"/>